<dbReference type="KEGG" id="sasa:106605687"/>
<evidence type="ECO:0000313" key="1">
    <source>
        <dbReference type="Proteomes" id="UP001652741"/>
    </source>
</evidence>
<keyword evidence="1" id="KW-1185">Reference proteome</keyword>
<evidence type="ECO:0000313" key="2">
    <source>
        <dbReference type="RefSeq" id="XP_014057052.2"/>
    </source>
</evidence>
<reference evidence="2" key="1">
    <citation type="submission" date="2025-08" db="UniProtKB">
        <authorList>
            <consortium name="RefSeq"/>
        </authorList>
    </citation>
    <scope>IDENTIFICATION</scope>
</reference>
<accession>A0A1S3RYP1</accession>
<gene>
    <name evidence="2" type="primary">LOC106605687</name>
</gene>
<evidence type="ECO:0008006" key="3">
    <source>
        <dbReference type="Google" id="ProtNLM"/>
    </source>
</evidence>
<dbReference type="AlphaFoldDB" id="A0A1S3RYP1"/>
<protein>
    <recommendedName>
        <fullName evidence="3">Apolipoprotein A-II</fullName>
    </recommendedName>
</protein>
<proteinExistence type="predicted"/>
<organism evidence="1 2">
    <name type="scientific">Salmo salar</name>
    <name type="common">Atlantic salmon</name>
    <dbReference type="NCBI Taxonomy" id="8030"/>
    <lineage>
        <taxon>Eukaryota</taxon>
        <taxon>Metazoa</taxon>
        <taxon>Chordata</taxon>
        <taxon>Craniata</taxon>
        <taxon>Vertebrata</taxon>
        <taxon>Euteleostomi</taxon>
        <taxon>Actinopterygii</taxon>
        <taxon>Neopterygii</taxon>
        <taxon>Teleostei</taxon>
        <taxon>Protacanthopterygii</taxon>
        <taxon>Salmoniformes</taxon>
        <taxon>Salmonidae</taxon>
        <taxon>Salmoninae</taxon>
        <taxon>Salmo</taxon>
    </lineage>
</organism>
<dbReference type="PaxDb" id="8030-ENSSSAP00000006234"/>
<dbReference type="STRING" id="8030.ENSSSAP00000006234"/>
<dbReference type="Proteomes" id="UP001652741">
    <property type="component" value="Chromosome ssa05"/>
</dbReference>
<dbReference type="RefSeq" id="XP_014057052.2">
    <property type="nucleotide sequence ID" value="XM_014201577.2"/>
</dbReference>
<sequence length="185" mass="20376">MTFVYSPHYIMVSTCPDCFTDNSATKGDCHLIHWDLYTDYNKMNGKLALALVLALQVSVCLCEVPEPDKELVEKYEAMKSVFYKRLMNAYSKVQAAVGPMTESLGQGQGQAAKDYIEELQGNPKFLSAVKIGSGLVQEAAPLVDKARMAGLGLYGHYVRPHVGTYLDEAITSIKGYLDKVLPAED</sequence>
<dbReference type="GeneID" id="106605687"/>
<name>A0A1S3RYP1_SALSA</name>